<feature type="transmembrane region" description="Helical" evidence="1">
    <location>
        <begin position="43"/>
        <end position="62"/>
    </location>
</feature>
<name>A0ABV7W7G1_9BURK</name>
<comment type="caution">
    <text evidence="2">The sequence shown here is derived from an EMBL/GenBank/DDBJ whole genome shotgun (WGS) entry which is preliminary data.</text>
</comment>
<dbReference type="Proteomes" id="UP001595729">
    <property type="component" value="Unassembled WGS sequence"/>
</dbReference>
<evidence type="ECO:0000313" key="2">
    <source>
        <dbReference type="EMBL" id="MFC3684997.1"/>
    </source>
</evidence>
<protein>
    <recommendedName>
        <fullName evidence="4">Toxin CptA</fullName>
    </recommendedName>
</protein>
<proteinExistence type="predicted"/>
<dbReference type="EMBL" id="JBHRXX010000007">
    <property type="protein sequence ID" value="MFC3684997.1"/>
    <property type="molecule type" value="Genomic_DNA"/>
</dbReference>
<dbReference type="RefSeq" id="WP_382175519.1">
    <property type="nucleotide sequence ID" value="NZ_JBHRXX010000007.1"/>
</dbReference>
<evidence type="ECO:0000256" key="1">
    <source>
        <dbReference type="SAM" id="Phobius"/>
    </source>
</evidence>
<accession>A0ABV7W7G1</accession>
<reference evidence="3" key="1">
    <citation type="journal article" date="2019" name="Int. J. Syst. Evol. Microbiol.">
        <title>The Global Catalogue of Microorganisms (GCM) 10K type strain sequencing project: providing services to taxonomists for standard genome sequencing and annotation.</title>
        <authorList>
            <consortium name="The Broad Institute Genomics Platform"/>
            <consortium name="The Broad Institute Genome Sequencing Center for Infectious Disease"/>
            <person name="Wu L."/>
            <person name="Ma J."/>
        </authorList>
    </citation>
    <scope>NUCLEOTIDE SEQUENCE [LARGE SCALE GENOMIC DNA]</scope>
    <source>
        <strain evidence="3">KCTC 42501</strain>
    </source>
</reference>
<sequence>MRNAPSVTYPVGRSSFCAHLMWGAALFGLLGVFMGVVYESGRAAMVCGVVWSVWCVVAMWAWRRMPRGQLAWQSDRMRAESSPELSGVWSWVSEAYQEGVELNRVERVYDLQRAMLLRLHNPDGACTWVWVERLAEPSRWLDLRRALLAHA</sequence>
<evidence type="ECO:0008006" key="4">
    <source>
        <dbReference type="Google" id="ProtNLM"/>
    </source>
</evidence>
<organism evidence="2 3">
    <name type="scientific">Hydrogenophaga luteola</name>
    <dbReference type="NCBI Taxonomy" id="1591122"/>
    <lineage>
        <taxon>Bacteria</taxon>
        <taxon>Pseudomonadati</taxon>
        <taxon>Pseudomonadota</taxon>
        <taxon>Betaproteobacteria</taxon>
        <taxon>Burkholderiales</taxon>
        <taxon>Comamonadaceae</taxon>
        <taxon>Hydrogenophaga</taxon>
    </lineage>
</organism>
<evidence type="ECO:0000313" key="3">
    <source>
        <dbReference type="Proteomes" id="UP001595729"/>
    </source>
</evidence>
<keyword evidence="1" id="KW-0472">Membrane</keyword>
<gene>
    <name evidence="2" type="ORF">ACFOPI_15440</name>
</gene>
<keyword evidence="3" id="KW-1185">Reference proteome</keyword>
<feature type="transmembrane region" description="Helical" evidence="1">
    <location>
        <begin position="20"/>
        <end position="37"/>
    </location>
</feature>
<keyword evidence="1" id="KW-0812">Transmembrane</keyword>
<keyword evidence="1" id="KW-1133">Transmembrane helix</keyword>